<dbReference type="InterPro" id="IPR035979">
    <property type="entry name" value="RBD_domain_sf"/>
</dbReference>
<dbReference type="OrthoDB" id="6275295at2759"/>
<feature type="region of interest" description="Disordered" evidence="2">
    <location>
        <begin position="516"/>
        <end position="545"/>
    </location>
</feature>
<dbReference type="GO" id="GO:0005681">
    <property type="term" value="C:spliceosomal complex"/>
    <property type="evidence" value="ECO:0007669"/>
    <property type="project" value="TreeGrafter"/>
</dbReference>
<evidence type="ECO:0000313" key="6">
    <source>
        <dbReference type="Proteomes" id="UP000243797"/>
    </source>
</evidence>
<dbReference type="InterPro" id="IPR052768">
    <property type="entry name" value="RBM25"/>
</dbReference>
<gene>
    <name evidence="5" type="ORF">CAC42_5592</name>
</gene>
<feature type="region of interest" description="Disordered" evidence="2">
    <location>
        <begin position="333"/>
        <end position="437"/>
    </location>
</feature>
<dbReference type="SMART" id="SM00311">
    <property type="entry name" value="PWI"/>
    <property type="match status" value="1"/>
</dbReference>
<feature type="compositionally biased region" description="Basic and acidic residues" evidence="2">
    <location>
        <begin position="333"/>
        <end position="342"/>
    </location>
</feature>
<dbReference type="STRING" id="2082308.A0A2K1QYL0"/>
<feature type="compositionally biased region" description="Polar residues" evidence="2">
    <location>
        <begin position="46"/>
        <end position="55"/>
    </location>
</feature>
<dbReference type="GO" id="GO:0003729">
    <property type="term" value="F:mRNA binding"/>
    <property type="evidence" value="ECO:0007669"/>
    <property type="project" value="TreeGrafter"/>
</dbReference>
<accession>A0A2K1QYL0</accession>
<feature type="compositionally biased region" description="Gly residues" evidence="2">
    <location>
        <begin position="88"/>
        <end position="108"/>
    </location>
</feature>
<feature type="region of interest" description="Disordered" evidence="2">
    <location>
        <begin position="29"/>
        <end position="63"/>
    </location>
</feature>
<dbReference type="InParanoid" id="A0A2K1QYL0"/>
<evidence type="ECO:0000256" key="2">
    <source>
        <dbReference type="SAM" id="MobiDB-lite"/>
    </source>
</evidence>
<feature type="domain" description="PWI" evidence="4">
    <location>
        <begin position="650"/>
        <end position="743"/>
    </location>
</feature>
<dbReference type="AlphaFoldDB" id="A0A2K1QYL0"/>
<feature type="domain" description="RRM" evidence="3">
    <location>
        <begin position="133"/>
        <end position="220"/>
    </location>
</feature>
<name>A0A2K1QYL0_9PEZI</name>
<evidence type="ECO:0000259" key="3">
    <source>
        <dbReference type="PROSITE" id="PS50102"/>
    </source>
</evidence>
<evidence type="ECO:0000313" key="5">
    <source>
        <dbReference type="EMBL" id="PNS20142.1"/>
    </source>
</evidence>
<feature type="compositionally biased region" description="Basic and acidic residues" evidence="2">
    <location>
        <begin position="421"/>
        <end position="437"/>
    </location>
</feature>
<reference evidence="5 6" key="1">
    <citation type="submission" date="2017-06" db="EMBL/GenBank/DDBJ databases">
        <title>Draft genome sequence of a variant of Elsinoe murrayae.</title>
        <authorList>
            <person name="Cheng Q."/>
        </authorList>
    </citation>
    <scope>NUCLEOTIDE SEQUENCE [LARGE SCALE GENOMIC DNA]</scope>
    <source>
        <strain evidence="5 6">CQ-2017a</strain>
    </source>
</reference>
<organism evidence="5 6">
    <name type="scientific">Sphaceloma murrayae</name>
    <dbReference type="NCBI Taxonomy" id="2082308"/>
    <lineage>
        <taxon>Eukaryota</taxon>
        <taxon>Fungi</taxon>
        <taxon>Dikarya</taxon>
        <taxon>Ascomycota</taxon>
        <taxon>Pezizomycotina</taxon>
        <taxon>Dothideomycetes</taxon>
        <taxon>Dothideomycetidae</taxon>
        <taxon>Myriangiales</taxon>
        <taxon>Elsinoaceae</taxon>
        <taxon>Sphaceloma</taxon>
    </lineage>
</organism>
<comment type="caution">
    <text evidence="5">The sequence shown here is derived from an EMBL/GenBank/DDBJ whole genome shotgun (WGS) entry which is preliminary data.</text>
</comment>
<sequence length="743" mass="82111">MAFNYGAPPAMYGAPPGYGNYAGAPGMGPPPNTGGAPGMSPPPGVHSSQGPTQPGSGFPDLANMALPSNINFSAPVIRMGGTPGRGGKLGGFDYGGRDAGGGNRGRSGLGMDMGSRQSRDTNIQPLTKEEVSRTIYIGGLVEGTPDEESMERILGATGGLHRWSRVRDADGKALDFGFAEYDDAASLEMATIVLKDLEVPLKSAGSVEKDDDGNVRKAKLIMIVDPASEDYISTWTKHDDEKKWEFDIMAAREDLTTAINNHANSVASNGDNGFDASRDNGETAELIAMPQSADDDLSDIPADMREMVAEEIAAFRDRSNKRDLERLRMEGEVEKLERERSRANTYAAQRINRLASPPPTAPRGPGATNGFVSGGVQSHVPTGPKHSAPRIPKDHTYPLTESAKTEQISNGDDADSASDTEVERRHQSARDAEVEKEYLERERRWAAKEKAHFAAVERQQKEEAHEAANRESRRAALAAKLEAFDDSDPSTRASLHPFYTDRRAWLKDRRIFRSDEKRADDKDRKAEARELEAQRRKDEQARGVADRFLDETAQEVSRKARAAQEKSAFSLNLGFGKREDLDEDEEKKPRATMLEMENLLGDVEDEAAQEVNMTLKEMEFKPLADGEMMSEEERAKARTELARGIPNDRQALFAWEVKWEHLPDEVVGRELRPYVEKKIMESLGVQEELLVTAVEGVIRRHGKAEEVVRELEETLDEEAEMVARRVWRMVVFFSESGARGLLG</sequence>
<dbReference type="PANTHER" id="PTHR18806">
    <property type="entry name" value="RBM25 PROTEIN"/>
    <property type="match status" value="1"/>
</dbReference>
<keyword evidence="6" id="KW-1185">Reference proteome</keyword>
<dbReference type="SUPFAM" id="SSF54928">
    <property type="entry name" value="RNA-binding domain, RBD"/>
    <property type="match status" value="1"/>
</dbReference>
<keyword evidence="1" id="KW-0694">RNA-binding</keyword>
<dbReference type="PANTHER" id="PTHR18806:SF4">
    <property type="entry name" value="RNA-BINDING PROTEIN 25"/>
    <property type="match status" value="1"/>
</dbReference>
<dbReference type="Pfam" id="PF01480">
    <property type="entry name" value="PWI"/>
    <property type="match status" value="1"/>
</dbReference>
<dbReference type="InterPro" id="IPR000504">
    <property type="entry name" value="RRM_dom"/>
</dbReference>
<dbReference type="Gene3D" id="1.20.1390.10">
    <property type="entry name" value="PWI domain"/>
    <property type="match status" value="1"/>
</dbReference>
<dbReference type="InterPro" id="IPR002483">
    <property type="entry name" value="PWI_dom"/>
</dbReference>
<dbReference type="EMBL" id="NKHZ01000025">
    <property type="protein sequence ID" value="PNS20142.1"/>
    <property type="molecule type" value="Genomic_DNA"/>
</dbReference>
<proteinExistence type="predicted"/>
<dbReference type="PROSITE" id="PS51025">
    <property type="entry name" value="PWI"/>
    <property type="match status" value="1"/>
</dbReference>
<dbReference type="PROSITE" id="PS50102">
    <property type="entry name" value="RRM"/>
    <property type="match status" value="1"/>
</dbReference>
<dbReference type="Proteomes" id="UP000243797">
    <property type="component" value="Unassembled WGS sequence"/>
</dbReference>
<feature type="region of interest" description="Disordered" evidence="2">
    <location>
        <begin position="88"/>
        <end position="119"/>
    </location>
</feature>
<evidence type="ECO:0000259" key="4">
    <source>
        <dbReference type="PROSITE" id="PS51025"/>
    </source>
</evidence>
<evidence type="ECO:0000256" key="1">
    <source>
        <dbReference type="PROSITE-ProRule" id="PRU00176"/>
    </source>
</evidence>
<protein>
    <submittedName>
        <fullName evidence="5">U1 snRNP-associated protein usp107</fullName>
    </submittedName>
</protein>